<feature type="domain" description="VTT" evidence="2">
    <location>
        <begin position="26"/>
        <end position="137"/>
    </location>
</feature>
<evidence type="ECO:0000256" key="1">
    <source>
        <dbReference type="SAM" id="Phobius"/>
    </source>
</evidence>
<dbReference type="Pfam" id="PF09335">
    <property type="entry name" value="VTT_dom"/>
    <property type="match status" value="1"/>
</dbReference>
<dbReference type="RefSeq" id="WP_188164016.1">
    <property type="nucleotide sequence ID" value="NZ_JACVVX010000002.1"/>
</dbReference>
<dbReference type="InterPro" id="IPR051311">
    <property type="entry name" value="DedA_domain"/>
</dbReference>
<evidence type="ECO:0000313" key="4">
    <source>
        <dbReference type="Proteomes" id="UP000643405"/>
    </source>
</evidence>
<sequence length="143" mass="15617">MDFAAYFGLFAAALIAASILPGQSEVVVVAMLIADYSPALVLAVATVGNVLGSATSWWLGTQVERFKNKSWFPTDSKNFDRAKAWYHRYGRWSLLLCWVPVAGGPLTLVAGVLREPLWSFMALVSIAKFARYAVVAAVTLNLF</sequence>
<protein>
    <submittedName>
        <fullName evidence="3">DedA family protein</fullName>
    </submittedName>
</protein>
<dbReference type="InterPro" id="IPR032816">
    <property type="entry name" value="VTT_dom"/>
</dbReference>
<accession>A0A8J6U4L8</accession>
<feature type="transmembrane region" description="Helical" evidence="1">
    <location>
        <begin position="92"/>
        <end position="113"/>
    </location>
</feature>
<dbReference type="EMBL" id="JACVVX010000002">
    <property type="protein sequence ID" value="MBD0414580.1"/>
    <property type="molecule type" value="Genomic_DNA"/>
</dbReference>
<feature type="transmembrane region" description="Helical" evidence="1">
    <location>
        <begin position="40"/>
        <end position="60"/>
    </location>
</feature>
<organism evidence="3 4">
    <name type="scientific">Oryzicola mucosus</name>
    <dbReference type="NCBI Taxonomy" id="2767425"/>
    <lineage>
        <taxon>Bacteria</taxon>
        <taxon>Pseudomonadati</taxon>
        <taxon>Pseudomonadota</taxon>
        <taxon>Alphaproteobacteria</taxon>
        <taxon>Hyphomicrobiales</taxon>
        <taxon>Phyllobacteriaceae</taxon>
        <taxon>Oryzicola</taxon>
    </lineage>
</organism>
<evidence type="ECO:0000259" key="2">
    <source>
        <dbReference type="Pfam" id="PF09335"/>
    </source>
</evidence>
<dbReference type="AlphaFoldDB" id="A0A8J6U4L8"/>
<dbReference type="PANTHER" id="PTHR42709">
    <property type="entry name" value="ALKALINE PHOSPHATASE LIKE PROTEIN"/>
    <property type="match status" value="1"/>
</dbReference>
<keyword evidence="1" id="KW-0812">Transmembrane</keyword>
<dbReference type="PANTHER" id="PTHR42709:SF4">
    <property type="entry name" value="INNER MEMBRANE PROTEIN YQAA"/>
    <property type="match status" value="1"/>
</dbReference>
<gene>
    <name evidence="3" type="ORF">ICI42_07935</name>
</gene>
<keyword evidence="4" id="KW-1185">Reference proteome</keyword>
<keyword evidence="1" id="KW-1133">Transmembrane helix</keyword>
<feature type="transmembrane region" description="Helical" evidence="1">
    <location>
        <begin position="119"/>
        <end position="142"/>
    </location>
</feature>
<name>A0A8J6U4L8_9HYPH</name>
<comment type="caution">
    <text evidence="3">The sequence shown here is derived from an EMBL/GenBank/DDBJ whole genome shotgun (WGS) entry which is preliminary data.</text>
</comment>
<proteinExistence type="predicted"/>
<dbReference type="Proteomes" id="UP000643405">
    <property type="component" value="Unassembled WGS sequence"/>
</dbReference>
<evidence type="ECO:0000313" key="3">
    <source>
        <dbReference type="EMBL" id="MBD0414580.1"/>
    </source>
</evidence>
<keyword evidence="1" id="KW-0472">Membrane</keyword>
<reference evidence="3" key="1">
    <citation type="submission" date="2020-09" db="EMBL/GenBank/DDBJ databases">
        <title>Genome seq and assembly of Tianweitania sp.</title>
        <authorList>
            <person name="Chhetri G."/>
        </authorList>
    </citation>
    <scope>NUCLEOTIDE SEQUENCE</scope>
    <source>
        <strain evidence="3">Rool2</strain>
    </source>
</reference>